<organism evidence="2 3">
    <name type="scientific">Cereibacter sphaeroides (strain ATCC 17023 / DSM 158 / JCM 6121 / CCUG 31486 / LMG 2827 / NBRC 12203 / NCIMB 8253 / ATH 2.4.1.)</name>
    <name type="common">Rhodobacter sphaeroides</name>
    <dbReference type="NCBI Taxonomy" id="272943"/>
    <lineage>
        <taxon>Bacteria</taxon>
        <taxon>Pseudomonadati</taxon>
        <taxon>Pseudomonadota</taxon>
        <taxon>Alphaproteobacteria</taxon>
        <taxon>Rhodobacterales</taxon>
        <taxon>Paracoccaceae</taxon>
        <taxon>Cereibacter</taxon>
    </lineage>
</organism>
<dbReference type="SUPFAM" id="SSF55729">
    <property type="entry name" value="Acyl-CoA N-acyltransferases (Nat)"/>
    <property type="match status" value="1"/>
</dbReference>
<dbReference type="EnsemblBacteria" id="ABA81683">
    <property type="protein sequence ID" value="ABA81683"/>
    <property type="gene ID" value="RSP_7391"/>
</dbReference>
<keyword evidence="3" id="KW-1185">Reference proteome</keyword>
<feature type="domain" description="N-acetyltransferase" evidence="1">
    <location>
        <begin position="14"/>
        <end position="170"/>
    </location>
</feature>
<dbReference type="InterPro" id="IPR016181">
    <property type="entry name" value="Acyl_CoA_acyltransferase"/>
</dbReference>
<evidence type="ECO:0000259" key="1">
    <source>
        <dbReference type="PROSITE" id="PS51186"/>
    </source>
</evidence>
<dbReference type="Gene3D" id="3.40.630.30">
    <property type="match status" value="1"/>
</dbReference>
<dbReference type="PROSITE" id="PS51186">
    <property type="entry name" value="GNAT"/>
    <property type="match status" value="1"/>
</dbReference>
<dbReference type="Pfam" id="PF00583">
    <property type="entry name" value="Acetyltransf_1"/>
    <property type="match status" value="1"/>
</dbReference>
<name>Q3IUV1_CERS4</name>
<dbReference type="SMR" id="Q3IUV1"/>
<proteinExistence type="predicted"/>
<evidence type="ECO:0000313" key="3">
    <source>
        <dbReference type="Proteomes" id="UP000002703"/>
    </source>
</evidence>
<reference evidence="3" key="1">
    <citation type="submission" date="2005-09" db="EMBL/GenBank/DDBJ databases">
        <title>Complete sequence of plasmid D of Rhodobacter sphaeroides 2.4.1.</title>
        <authorList>
            <person name="Copeland A."/>
            <person name="Lucas S."/>
            <person name="Lapidus A."/>
            <person name="Barry K."/>
            <person name="Detter J.C."/>
            <person name="Glavina T."/>
            <person name="Hammon N."/>
            <person name="Israni S."/>
            <person name="Pitluck S."/>
            <person name="Richardson P."/>
            <person name="Mackenzie C."/>
            <person name="Choudhary M."/>
            <person name="Larimer F."/>
            <person name="Hauser L.J."/>
            <person name="Land M."/>
            <person name="Donohue T.J."/>
            <person name="Kaplan S."/>
        </authorList>
    </citation>
    <scope>NUCLEOTIDE SEQUENCE [LARGE SCALE GENOMIC DNA]</scope>
    <source>
        <strain evidence="3">ATCC 17023 / DSM 158 / JCM 6121 / CCUG 31486 / LMG 2827 / NBRC 12203 / NCIMB 8253 / ATH 2.4.1.</strain>
        <plasmid evidence="3">pRS241d</plasmid>
    </source>
</reference>
<dbReference type="DNASU" id="3711870"/>
<dbReference type="Proteomes" id="UP000002703">
    <property type="component" value="Plasmid D"/>
</dbReference>
<sequence length="170" mass="18541">MRSAFARSRSGEHTVVRELGRADDLGPILHLVRDAHAESRFSYIAFCEGKARAAIQAIADDRRLQCGFIAWQGGTPIGFSSCRLGEYFLGTGVLVATINNVFVARTARRSLNGGSAALGLMEHMLTWAARRGAHEIMLHTTSGIDPGRTHKLVKRLGFGVVGGSYVRRFQ</sequence>
<geneLocation type="plasmid" evidence="3">
    <name>pRS241d</name>
</geneLocation>
<dbReference type="EMBL" id="CP000147">
    <property type="protein sequence ID" value="ABA81683.1"/>
    <property type="molecule type" value="Genomic_DNA"/>
</dbReference>
<dbReference type="CDD" id="cd04301">
    <property type="entry name" value="NAT_SF"/>
    <property type="match status" value="1"/>
</dbReference>
<dbReference type="GO" id="GO:0016747">
    <property type="term" value="F:acyltransferase activity, transferring groups other than amino-acyl groups"/>
    <property type="evidence" value="ECO:0007669"/>
    <property type="project" value="InterPro"/>
</dbReference>
<dbReference type="KEGG" id="rsp:RSP_7391"/>
<keyword evidence="2" id="KW-0614">Plasmid</keyword>
<protein>
    <submittedName>
        <fullName evidence="2">Acetyltransferase (GNAT) family</fullName>
    </submittedName>
</protein>
<gene>
    <name evidence="2" type="ORF">RSP_7391</name>
</gene>
<dbReference type="InterPro" id="IPR000182">
    <property type="entry name" value="GNAT_dom"/>
</dbReference>
<dbReference type="AlphaFoldDB" id="Q3IUV1"/>
<evidence type="ECO:0000313" key="2">
    <source>
        <dbReference type="EMBL" id="ABA81683.1"/>
    </source>
</evidence>
<accession>Q3IUV1</accession>
<dbReference type="OrthoDB" id="7862812at2"/>